<dbReference type="PANTHER" id="PTHR14636:SF1">
    <property type="entry name" value="TPA-INDUCED TRANSMEMBRANE PROTEIN"/>
    <property type="match status" value="1"/>
</dbReference>
<dbReference type="InterPro" id="IPR033223">
    <property type="entry name" value="TTMP"/>
</dbReference>
<evidence type="ECO:0000313" key="3">
    <source>
        <dbReference type="Ensembl" id="ENSELUP00000082093.1"/>
    </source>
</evidence>
<evidence type="ECO:0000313" key="4">
    <source>
        <dbReference type="Proteomes" id="UP000265140"/>
    </source>
</evidence>
<reference evidence="3 4" key="1">
    <citation type="submission" date="2020-02" db="EMBL/GenBank/DDBJ databases">
        <title>Esox lucius (northern pike) genome, fEsoLuc1, primary haplotype.</title>
        <authorList>
            <person name="Myers G."/>
            <person name="Karagic N."/>
            <person name="Meyer A."/>
            <person name="Pippel M."/>
            <person name="Reichard M."/>
            <person name="Winkler S."/>
            <person name="Tracey A."/>
            <person name="Sims Y."/>
            <person name="Howe K."/>
            <person name="Rhie A."/>
            <person name="Formenti G."/>
            <person name="Durbin R."/>
            <person name="Fedrigo O."/>
            <person name="Jarvis E.D."/>
        </authorList>
    </citation>
    <scope>NUCLEOTIDE SEQUENCE [LARGE SCALE GENOMIC DNA]</scope>
</reference>
<dbReference type="InterPro" id="IPR036364">
    <property type="entry name" value="SEA_dom_sf"/>
</dbReference>
<dbReference type="Proteomes" id="UP000265140">
    <property type="component" value="Chromosome 1"/>
</dbReference>
<dbReference type="Pfam" id="PF01390">
    <property type="entry name" value="SEA"/>
    <property type="match status" value="1"/>
</dbReference>
<accession>A0AAY5JZR4</accession>
<dbReference type="SUPFAM" id="SSF82671">
    <property type="entry name" value="SEA domain"/>
    <property type="match status" value="1"/>
</dbReference>
<reference evidence="3" key="3">
    <citation type="submission" date="2025-09" db="UniProtKB">
        <authorList>
            <consortium name="Ensembl"/>
        </authorList>
    </citation>
    <scope>IDENTIFICATION</scope>
</reference>
<evidence type="ECO:0000259" key="2">
    <source>
        <dbReference type="PROSITE" id="PS50024"/>
    </source>
</evidence>
<dbReference type="AlphaFoldDB" id="A0AAY5JZR4"/>
<feature type="domain" description="SEA" evidence="2">
    <location>
        <begin position="145"/>
        <end position="270"/>
    </location>
</feature>
<name>A0AAY5JZR4_ESOLU</name>
<proteinExistence type="predicted"/>
<protein>
    <recommendedName>
        <fullName evidence="2">SEA domain-containing protein</fullName>
    </recommendedName>
</protein>
<dbReference type="GeneTree" id="ENSGT00940000168248"/>
<organism evidence="3 4">
    <name type="scientific">Esox lucius</name>
    <name type="common">Northern pike</name>
    <dbReference type="NCBI Taxonomy" id="8010"/>
    <lineage>
        <taxon>Eukaryota</taxon>
        <taxon>Metazoa</taxon>
        <taxon>Chordata</taxon>
        <taxon>Craniata</taxon>
        <taxon>Vertebrata</taxon>
        <taxon>Euteleostomi</taxon>
        <taxon>Actinopterygii</taxon>
        <taxon>Neopterygii</taxon>
        <taxon>Teleostei</taxon>
        <taxon>Protacanthopterygii</taxon>
        <taxon>Esociformes</taxon>
        <taxon>Esocidae</taxon>
        <taxon>Esox</taxon>
    </lineage>
</organism>
<dbReference type="InterPro" id="IPR000082">
    <property type="entry name" value="SEA_dom"/>
</dbReference>
<dbReference type="PROSITE" id="PS50024">
    <property type="entry name" value="SEA"/>
    <property type="match status" value="1"/>
</dbReference>
<dbReference type="PANTHER" id="PTHR14636">
    <property type="entry name" value="TPA-INDUCED TRANSMEMBRANE PROTEIN"/>
    <property type="match status" value="1"/>
</dbReference>
<keyword evidence="1" id="KW-0472">Membrane</keyword>
<reference evidence="3" key="2">
    <citation type="submission" date="2025-08" db="UniProtKB">
        <authorList>
            <consortium name="Ensembl"/>
        </authorList>
    </citation>
    <scope>IDENTIFICATION</scope>
</reference>
<keyword evidence="1" id="KW-1133">Transmembrane helix</keyword>
<dbReference type="Ensembl" id="ENSELUT00000111513.1">
    <property type="protein sequence ID" value="ENSELUP00000082093.1"/>
    <property type="gene ID" value="ENSELUG00000022893.3"/>
</dbReference>
<evidence type="ECO:0000256" key="1">
    <source>
        <dbReference type="SAM" id="Phobius"/>
    </source>
</evidence>
<dbReference type="Gene3D" id="3.30.70.960">
    <property type="entry name" value="SEA domain"/>
    <property type="match status" value="1"/>
</dbReference>
<sequence length="279" mass="31326">MNVDIELQDCVQETVCNGHHDEYAMDQIRPGNSDRLTNNTHEPMEEQPLLNPVQDPVSEVGHHNTSLEVRQDNTTVCSEPAIGKTCAAHRLRKRLNAKVLGNLRLWGVILILIFLIAAVIGASIVFCSVIHKDLDETYDSSLFVLPLCFNGSFQLTNQVFTPELLSPASNQSRFLSSQLKQKLTVLYSSSPALGRYFSSAGISSFRNGSVIVDYWLRFLVPVDNAELQRFTLSREMVLNVFRQSVYDQEPETEHPLDILPSSLDMQGEAHTNKAVRIQI</sequence>
<feature type="transmembrane region" description="Helical" evidence="1">
    <location>
        <begin position="103"/>
        <end position="126"/>
    </location>
</feature>
<keyword evidence="1" id="KW-0812">Transmembrane</keyword>
<keyword evidence="4" id="KW-1185">Reference proteome</keyword>